<gene>
    <name evidence="5" type="ORF">SCHPADRAFT_714608</name>
</gene>
<dbReference type="EMBL" id="KQ086273">
    <property type="protein sequence ID" value="KLO05725.1"/>
    <property type="molecule type" value="Genomic_DNA"/>
</dbReference>
<dbReference type="PANTHER" id="PTHR15157">
    <property type="entry name" value="UV RADIATION RESISTANCE-ASSOCIATED GENE PROTEIN"/>
    <property type="match status" value="1"/>
</dbReference>
<evidence type="ECO:0000256" key="1">
    <source>
        <dbReference type="ARBA" id="ARBA00009574"/>
    </source>
</evidence>
<feature type="region of interest" description="Disordered" evidence="4">
    <location>
        <begin position="101"/>
        <end position="150"/>
    </location>
</feature>
<dbReference type="InParanoid" id="A0A0H2R1U9"/>
<keyword evidence="6" id="KW-1185">Reference proteome</keyword>
<name>A0A0H2R1U9_9AGAM</name>
<feature type="compositionally biased region" description="Pro residues" evidence="4">
    <location>
        <begin position="119"/>
        <end position="133"/>
    </location>
</feature>
<evidence type="ECO:0000256" key="4">
    <source>
        <dbReference type="SAM" id="MobiDB-lite"/>
    </source>
</evidence>
<feature type="compositionally biased region" description="Low complexity" evidence="4">
    <location>
        <begin position="134"/>
        <end position="144"/>
    </location>
</feature>
<feature type="region of interest" description="Disordered" evidence="4">
    <location>
        <begin position="293"/>
        <end position="351"/>
    </location>
</feature>
<dbReference type="OrthoDB" id="16772at2759"/>
<dbReference type="Pfam" id="PF10186">
    <property type="entry name" value="ATG14"/>
    <property type="match status" value="1"/>
</dbReference>
<evidence type="ECO:0000313" key="6">
    <source>
        <dbReference type="Proteomes" id="UP000053477"/>
    </source>
</evidence>
<protein>
    <recommendedName>
        <fullName evidence="2">Autophagy-related protein 14</fullName>
    </recommendedName>
</protein>
<organism evidence="5 6">
    <name type="scientific">Schizopora paradoxa</name>
    <dbReference type="NCBI Taxonomy" id="27342"/>
    <lineage>
        <taxon>Eukaryota</taxon>
        <taxon>Fungi</taxon>
        <taxon>Dikarya</taxon>
        <taxon>Basidiomycota</taxon>
        <taxon>Agaricomycotina</taxon>
        <taxon>Agaricomycetes</taxon>
        <taxon>Hymenochaetales</taxon>
        <taxon>Schizoporaceae</taxon>
        <taxon>Schizopora</taxon>
    </lineage>
</organism>
<evidence type="ECO:0000256" key="3">
    <source>
        <dbReference type="ARBA" id="ARBA00023054"/>
    </source>
</evidence>
<dbReference type="GO" id="GO:0000323">
    <property type="term" value="C:lytic vacuole"/>
    <property type="evidence" value="ECO:0007669"/>
    <property type="project" value="TreeGrafter"/>
</dbReference>
<dbReference type="PANTHER" id="PTHR15157:SF5">
    <property type="entry name" value="UV RADIATION RESISTANCE-ASSOCIATED GENE PROTEIN"/>
    <property type="match status" value="1"/>
</dbReference>
<dbReference type="InterPro" id="IPR018791">
    <property type="entry name" value="UV_resistance/autophagy_Atg14"/>
</dbReference>
<dbReference type="GO" id="GO:0000149">
    <property type="term" value="F:SNARE binding"/>
    <property type="evidence" value="ECO:0007669"/>
    <property type="project" value="TreeGrafter"/>
</dbReference>
<evidence type="ECO:0000256" key="2">
    <source>
        <dbReference type="ARBA" id="ARBA00013807"/>
    </source>
</evidence>
<dbReference type="GO" id="GO:0035493">
    <property type="term" value="P:SNARE complex assembly"/>
    <property type="evidence" value="ECO:0007669"/>
    <property type="project" value="TreeGrafter"/>
</dbReference>
<dbReference type="STRING" id="27342.A0A0H2R1U9"/>
<dbReference type="GO" id="GO:0005768">
    <property type="term" value="C:endosome"/>
    <property type="evidence" value="ECO:0007669"/>
    <property type="project" value="TreeGrafter"/>
</dbReference>
<feature type="region of interest" description="Disordered" evidence="4">
    <location>
        <begin position="446"/>
        <end position="475"/>
    </location>
</feature>
<sequence length="488" mass="53283">MECNTCEQFRKDFVCVNCRQSDLLDRQSRVSKLTSERDALVKGAAEAIAGPLYTARARRADVALLQRRVEDVQQHVGFLRKENDSARERIALIRATHSTRRDTLARANALSSHTRSSPPRTPTPTLPGGPPRRSPFGRPSTPSSASVSDQTLVQAQIDQLKEAHATLQDALAKARQGLIAELVDVFDLAEVGGRPSLGVRAGTRGEWTIVSPNLVFPVPGDMGRYPPVHVNAILTHTIHFLSLLTFYLGIKLPFQITWSGGKLGFGQPSISAARPGGSESGGWAKWTESNPLHLPLSSPSNTQPSSNPSSPPSSPRRSLSSSIMLPNPLNMRHSQSSNTETKSRTKPIPINSDSASYLESIQQDIEAEQPASFTTALSMLLFDVAYLAWTQGVEVPLAQTGEVLRNLWAICCSAELGKRSHETQLLLPPPTPSNFPLEFKQLLQATTADPVPRPRPKLNSHRATGKSRKSKRSDVIAEEEDWEVVEGS</sequence>
<comment type="similarity">
    <text evidence="1">Belongs to the ATG14 family.</text>
</comment>
<dbReference type="GO" id="GO:0032991">
    <property type="term" value="C:protein-containing complex"/>
    <property type="evidence" value="ECO:0007669"/>
    <property type="project" value="UniProtKB-ARBA"/>
</dbReference>
<dbReference type="AlphaFoldDB" id="A0A0H2R1U9"/>
<evidence type="ECO:0000313" key="5">
    <source>
        <dbReference type="EMBL" id="KLO05725.1"/>
    </source>
</evidence>
<feature type="compositionally biased region" description="Basic residues" evidence="4">
    <location>
        <begin position="454"/>
        <end position="471"/>
    </location>
</feature>
<dbReference type="Proteomes" id="UP000053477">
    <property type="component" value="Unassembled WGS sequence"/>
</dbReference>
<proteinExistence type="inferred from homology"/>
<accession>A0A0H2R1U9</accession>
<feature type="compositionally biased region" description="Low complexity" evidence="4">
    <location>
        <begin position="293"/>
        <end position="308"/>
    </location>
</feature>
<reference evidence="5 6" key="1">
    <citation type="submission" date="2015-04" db="EMBL/GenBank/DDBJ databases">
        <title>Complete genome sequence of Schizopora paradoxa KUC8140, a cosmopolitan wood degrader in East Asia.</title>
        <authorList>
            <consortium name="DOE Joint Genome Institute"/>
            <person name="Min B."/>
            <person name="Park H."/>
            <person name="Jang Y."/>
            <person name="Kim J.-J."/>
            <person name="Kim K.H."/>
            <person name="Pangilinan J."/>
            <person name="Lipzen A."/>
            <person name="Riley R."/>
            <person name="Grigoriev I.V."/>
            <person name="Spatafora J.W."/>
            <person name="Choi I.-G."/>
        </authorList>
    </citation>
    <scope>NUCLEOTIDE SEQUENCE [LARGE SCALE GENOMIC DNA]</scope>
    <source>
        <strain evidence="5 6">KUC8140</strain>
    </source>
</reference>
<keyword evidence="3" id="KW-0175">Coiled coil</keyword>